<sequence length="494" mass="56179">MAQISSTIQRHESALDRDIRLYLEKTSTAPKVEVKMLTAKNDYSANSSNLSASTNEAKNHVAQSIMGYIMVQLFEFTRIVRRLFQNFISLAFAPSHVTDSLSANILEQLNILEENFQEFSDVVALNVAATWQAFLKTQPQKVKIESLRKIKTLVREINLGLDSLHRRLTQHLSLNDAVFYLHHSLTVLNKIAGPFNNKLFSNIFSSHVWVSNFISGNIVNEICESKNHWEKNSLEITAGALRNILSSFGNFVDEYLLYLNLNAIFSTIDAEMIRQAIDFSCFYINEVAGVEPIGIKNILNKNNSSMVPYSEDVETSGGDRLLVRNRRMLGGWDDLFDINVFTERVKELPFMQKEWNFGKMLESMKKSMNIAWLALASGDAKVLTIASFGDILSPALNSGSDLHKQCSDLIGKLQFYRRSTLKDMEGLMRILLERATALKCYELGSSDPILRRLQFLLNILKTKRNVVEDPDDPLNIAKRRMEVAMLDPSRRKLH</sequence>
<proteinExistence type="predicted"/>
<reference evidence="2" key="1">
    <citation type="submission" date="2025-08" db="UniProtKB">
        <authorList>
            <consortium name="RefSeq"/>
        </authorList>
    </citation>
    <scope>IDENTIFICATION</scope>
    <source>
        <tissue evidence="2">Whole organism</tissue>
    </source>
</reference>
<evidence type="ECO:0000313" key="1">
    <source>
        <dbReference type="Proteomes" id="UP000694843"/>
    </source>
</evidence>
<name>A0A8B7NZA1_HYAAZ</name>
<dbReference type="Proteomes" id="UP000694843">
    <property type="component" value="Unplaced"/>
</dbReference>
<dbReference type="AlphaFoldDB" id="A0A8B7NZA1"/>
<accession>A0A8B7NZA1</accession>
<dbReference type="GeneID" id="108675516"/>
<protein>
    <submittedName>
        <fullName evidence="2">Uncharacterized protein LOC108675516</fullName>
    </submittedName>
</protein>
<dbReference type="KEGG" id="hazt:108675516"/>
<organism evidence="1 2">
    <name type="scientific">Hyalella azteca</name>
    <name type="common">Amphipod</name>
    <dbReference type="NCBI Taxonomy" id="294128"/>
    <lineage>
        <taxon>Eukaryota</taxon>
        <taxon>Metazoa</taxon>
        <taxon>Ecdysozoa</taxon>
        <taxon>Arthropoda</taxon>
        <taxon>Crustacea</taxon>
        <taxon>Multicrustacea</taxon>
        <taxon>Malacostraca</taxon>
        <taxon>Eumalacostraca</taxon>
        <taxon>Peracarida</taxon>
        <taxon>Amphipoda</taxon>
        <taxon>Senticaudata</taxon>
        <taxon>Talitrida</taxon>
        <taxon>Talitroidea</taxon>
        <taxon>Hyalellidae</taxon>
        <taxon>Hyalella</taxon>
    </lineage>
</organism>
<dbReference type="RefSeq" id="XP_018019024.1">
    <property type="nucleotide sequence ID" value="XM_018163535.2"/>
</dbReference>
<keyword evidence="1" id="KW-1185">Reference proteome</keyword>
<gene>
    <name evidence="2" type="primary">LOC108675516</name>
</gene>
<evidence type="ECO:0000313" key="2">
    <source>
        <dbReference type="RefSeq" id="XP_018019024.1"/>
    </source>
</evidence>